<reference evidence="6 7" key="1">
    <citation type="submission" date="2019-11" db="EMBL/GenBank/DDBJ databases">
        <title>Whole genome sequence of Haloferax sp. MBLA0078.</title>
        <authorList>
            <person name="Seo M.-J."/>
            <person name="Cho E.-S."/>
        </authorList>
    </citation>
    <scope>NUCLEOTIDE SEQUENCE [LARGE SCALE GENOMIC DNA]</scope>
    <source>
        <strain evidence="6 7">MBLA0078</strain>
    </source>
</reference>
<dbReference type="GO" id="GO:0016020">
    <property type="term" value="C:membrane"/>
    <property type="evidence" value="ECO:0007669"/>
    <property type="project" value="UniProtKB-SubCell"/>
</dbReference>
<keyword evidence="4 5" id="KW-0472">Membrane</keyword>
<evidence type="ECO:0000256" key="5">
    <source>
        <dbReference type="SAM" id="Phobius"/>
    </source>
</evidence>
<dbReference type="RefSeq" id="WP_151109022.1">
    <property type="nucleotide sequence ID" value="NZ_WKJQ01000001.1"/>
</dbReference>
<organism evidence="6 7">
    <name type="scientific">Haloferax marinum</name>
    <dbReference type="NCBI Taxonomy" id="2666143"/>
    <lineage>
        <taxon>Archaea</taxon>
        <taxon>Methanobacteriati</taxon>
        <taxon>Methanobacteriota</taxon>
        <taxon>Stenosarchaea group</taxon>
        <taxon>Halobacteria</taxon>
        <taxon>Halobacteriales</taxon>
        <taxon>Haloferacaceae</taxon>
        <taxon>Haloferax</taxon>
    </lineage>
</organism>
<feature type="transmembrane region" description="Helical" evidence="5">
    <location>
        <begin position="113"/>
        <end position="137"/>
    </location>
</feature>
<comment type="subcellular location">
    <subcellularLocation>
        <location evidence="1">Membrane</location>
        <topology evidence="1">Multi-pass membrane protein</topology>
    </subcellularLocation>
</comment>
<keyword evidence="3 5" id="KW-1133">Transmembrane helix</keyword>
<proteinExistence type="predicted"/>
<keyword evidence="7" id="KW-1185">Reference proteome</keyword>
<evidence type="ECO:0000256" key="2">
    <source>
        <dbReference type="ARBA" id="ARBA00022692"/>
    </source>
</evidence>
<keyword evidence="2 5" id="KW-0812">Transmembrane</keyword>
<evidence type="ECO:0000256" key="3">
    <source>
        <dbReference type="ARBA" id="ARBA00022989"/>
    </source>
</evidence>
<dbReference type="Pfam" id="PF07681">
    <property type="entry name" value="DoxX"/>
    <property type="match status" value="1"/>
</dbReference>
<dbReference type="InterPro" id="IPR032808">
    <property type="entry name" value="DoxX"/>
</dbReference>
<feature type="transmembrane region" description="Helical" evidence="5">
    <location>
        <begin position="14"/>
        <end position="36"/>
    </location>
</feature>
<dbReference type="Proteomes" id="UP000443423">
    <property type="component" value="Unassembled WGS sequence"/>
</dbReference>
<evidence type="ECO:0000313" key="7">
    <source>
        <dbReference type="Proteomes" id="UP000443423"/>
    </source>
</evidence>
<comment type="caution">
    <text evidence="6">The sequence shown here is derived from an EMBL/GenBank/DDBJ whole genome shotgun (WGS) entry which is preliminary data.</text>
</comment>
<sequence>MSVSLQFAAPGTDVAFLVARALFGAVVAFMGLNHFLNVDQMTGYAEMKGLPAPRFGVVFSGGMLVFGGLGIAAGVFPTVAAGAVALFLLVSTPLFHNFWAVPEDQQQSEMTDFLKNTVMLGGALVFLALSAVSWPYAVGIGLF</sequence>
<feature type="transmembrane region" description="Helical" evidence="5">
    <location>
        <begin position="82"/>
        <end position="101"/>
    </location>
</feature>
<protein>
    <submittedName>
        <fullName evidence="6">DoxX family membrane protein</fullName>
    </submittedName>
</protein>
<gene>
    <name evidence="6" type="ORF">GJR99_02090</name>
</gene>
<evidence type="ECO:0000256" key="4">
    <source>
        <dbReference type="ARBA" id="ARBA00023136"/>
    </source>
</evidence>
<dbReference type="EMBL" id="WKJQ01000001">
    <property type="protein sequence ID" value="MRW95362.1"/>
    <property type="molecule type" value="Genomic_DNA"/>
</dbReference>
<dbReference type="AlphaFoldDB" id="A0A6A8G447"/>
<evidence type="ECO:0000256" key="1">
    <source>
        <dbReference type="ARBA" id="ARBA00004141"/>
    </source>
</evidence>
<feature type="transmembrane region" description="Helical" evidence="5">
    <location>
        <begin position="57"/>
        <end position="76"/>
    </location>
</feature>
<dbReference type="OrthoDB" id="340328at2157"/>
<accession>A0A6A8G447</accession>
<name>A0A6A8G447_9EURY</name>
<evidence type="ECO:0000313" key="6">
    <source>
        <dbReference type="EMBL" id="MRW95362.1"/>
    </source>
</evidence>